<dbReference type="EMBL" id="JAGRRH010000071">
    <property type="protein sequence ID" value="KAG7337877.1"/>
    <property type="molecule type" value="Genomic_DNA"/>
</dbReference>
<proteinExistence type="predicted"/>
<dbReference type="AlphaFoldDB" id="A0A9K3K629"/>
<accession>A0A9K3K629</accession>
<organism evidence="1 3">
    <name type="scientific">Nitzschia inconspicua</name>
    <dbReference type="NCBI Taxonomy" id="303405"/>
    <lineage>
        <taxon>Eukaryota</taxon>
        <taxon>Sar</taxon>
        <taxon>Stramenopiles</taxon>
        <taxon>Ochrophyta</taxon>
        <taxon>Bacillariophyta</taxon>
        <taxon>Bacillariophyceae</taxon>
        <taxon>Bacillariophycidae</taxon>
        <taxon>Bacillariales</taxon>
        <taxon>Bacillariaceae</taxon>
        <taxon>Nitzschia</taxon>
    </lineage>
</organism>
<evidence type="ECO:0000313" key="2">
    <source>
        <dbReference type="EMBL" id="KAG7362267.1"/>
    </source>
</evidence>
<dbReference type="EMBL" id="JAGRRH010000012">
    <property type="protein sequence ID" value="KAG7362267.1"/>
    <property type="molecule type" value="Genomic_DNA"/>
</dbReference>
<name>A0A9K3K629_9STRA</name>
<dbReference type="Proteomes" id="UP000693970">
    <property type="component" value="Unassembled WGS sequence"/>
</dbReference>
<reference evidence="1" key="1">
    <citation type="journal article" date="2021" name="Sci. Rep.">
        <title>Diploid genomic architecture of Nitzschia inconspicua, an elite biomass production diatom.</title>
        <authorList>
            <person name="Oliver A."/>
            <person name="Podell S."/>
            <person name="Pinowska A."/>
            <person name="Traller J.C."/>
            <person name="Smith S.R."/>
            <person name="McClure R."/>
            <person name="Beliaev A."/>
            <person name="Bohutskyi P."/>
            <person name="Hill E.A."/>
            <person name="Rabines A."/>
            <person name="Zheng H."/>
            <person name="Allen L.Z."/>
            <person name="Kuo A."/>
            <person name="Grigoriev I.V."/>
            <person name="Allen A.E."/>
            <person name="Hazlebeck D."/>
            <person name="Allen E.E."/>
        </authorList>
    </citation>
    <scope>NUCLEOTIDE SEQUENCE</scope>
    <source>
        <strain evidence="1">Hildebrandi</strain>
    </source>
</reference>
<reference evidence="1" key="2">
    <citation type="submission" date="2021-04" db="EMBL/GenBank/DDBJ databases">
        <authorList>
            <person name="Podell S."/>
        </authorList>
    </citation>
    <scope>NUCLEOTIDE SEQUENCE</scope>
    <source>
        <strain evidence="1">Hildebrandi</strain>
    </source>
</reference>
<evidence type="ECO:0000313" key="1">
    <source>
        <dbReference type="EMBL" id="KAG7337877.1"/>
    </source>
</evidence>
<gene>
    <name evidence="1" type="ORF">IV203_017754</name>
    <name evidence="2" type="ORF">IV203_025933</name>
</gene>
<protein>
    <submittedName>
        <fullName evidence="1">Uncharacterized protein</fullName>
    </submittedName>
</protein>
<keyword evidence="3" id="KW-1185">Reference proteome</keyword>
<evidence type="ECO:0000313" key="3">
    <source>
        <dbReference type="Proteomes" id="UP000693970"/>
    </source>
</evidence>
<comment type="caution">
    <text evidence="1">The sequence shown here is derived from an EMBL/GenBank/DDBJ whole genome shotgun (WGS) entry which is preliminary data.</text>
</comment>
<sequence>MSLEASSNSTAAQLNNEGVKEWTRGSYTLACDSFCSALKASRAQVATGRSSSSMTTKTSRSLLSHHFLDGAGVSRNDTLPFQIGIGAFRNYQITTDCLHALPLYCQPIEISDLPTQDDIIDQAIACSVILFNIGLSHHTEAMRESIVAPGITSEKFIKAEALYEFALQLRCSPSVSESWGDMCDIQKAILDMITLASLNNLIQLSAMEHDRCFPRIEVHAFHLSHFISSITATRYHCQVISDIMISQREIFLENLISAFPSFSAAAA</sequence>